<dbReference type="AlphaFoldDB" id="A0A8I6RJI2"/>
<dbReference type="Proteomes" id="UP000494040">
    <property type="component" value="Unassembled WGS sequence"/>
</dbReference>
<comment type="similarity">
    <text evidence="2">Belongs to the MOZART1 family.</text>
</comment>
<keyword evidence="6" id="KW-1185">Reference proteome</keyword>
<dbReference type="GO" id="GO:0000931">
    <property type="term" value="C:gamma-tubulin ring complex"/>
    <property type="evidence" value="ECO:0007669"/>
    <property type="project" value="InterPro"/>
</dbReference>
<name>A0A8I6RJI2_CIMLE</name>
<dbReference type="GO" id="GO:0090307">
    <property type="term" value="P:mitotic spindle assembly"/>
    <property type="evidence" value="ECO:0007669"/>
    <property type="project" value="TreeGrafter"/>
</dbReference>
<organism evidence="5 6">
    <name type="scientific">Cimex lectularius</name>
    <name type="common">Bed bug</name>
    <name type="synonym">Acanthia lectularia</name>
    <dbReference type="NCBI Taxonomy" id="79782"/>
    <lineage>
        <taxon>Eukaryota</taxon>
        <taxon>Metazoa</taxon>
        <taxon>Ecdysozoa</taxon>
        <taxon>Arthropoda</taxon>
        <taxon>Hexapoda</taxon>
        <taxon>Insecta</taxon>
        <taxon>Pterygota</taxon>
        <taxon>Neoptera</taxon>
        <taxon>Paraneoptera</taxon>
        <taxon>Hemiptera</taxon>
        <taxon>Heteroptera</taxon>
        <taxon>Panheteroptera</taxon>
        <taxon>Cimicomorpha</taxon>
        <taxon>Cimicidae</taxon>
        <taxon>Cimex</taxon>
    </lineage>
</organism>
<proteinExistence type="inferred from homology"/>
<reference evidence="5" key="1">
    <citation type="submission" date="2022-01" db="UniProtKB">
        <authorList>
            <consortium name="EnsemblMetazoa"/>
        </authorList>
    </citation>
    <scope>IDENTIFICATION</scope>
</reference>
<comment type="subcellular location">
    <subcellularLocation>
        <location evidence="1">Cytoplasm</location>
        <location evidence="1">Cytoskeleton</location>
        <location evidence="1">Microtubule organizing center</location>
    </subcellularLocation>
</comment>
<dbReference type="GO" id="GO:0033566">
    <property type="term" value="P:gamma-tubulin complex localization"/>
    <property type="evidence" value="ECO:0007669"/>
    <property type="project" value="InterPro"/>
</dbReference>
<sequence length="96" mass="10811">MMESRKIMKAKRSKDNISELEENKVSSAKVGFNALYEISQLLNCGLDRQSLAICSRLCQDGVQPEALANIIIMMRNQAEEYRSKQDGNKTQSNGNK</sequence>
<evidence type="ECO:0000256" key="3">
    <source>
        <dbReference type="ARBA" id="ARBA00022490"/>
    </source>
</evidence>
<dbReference type="OMA" id="ANIIIMM"/>
<dbReference type="PANTHER" id="PTHR28520:SF2">
    <property type="entry name" value="MITOTIC-SPINDLE ORGANIZING PROTEIN 1"/>
    <property type="match status" value="1"/>
</dbReference>
<evidence type="ECO:0000256" key="1">
    <source>
        <dbReference type="ARBA" id="ARBA00004267"/>
    </source>
</evidence>
<dbReference type="RefSeq" id="XP_014246271.1">
    <property type="nucleotide sequence ID" value="XM_014390785.2"/>
</dbReference>
<dbReference type="EnsemblMetazoa" id="XM_014390785.2">
    <property type="protein sequence ID" value="XP_014246271.1"/>
    <property type="gene ID" value="LOC106664792"/>
</dbReference>
<evidence type="ECO:0000256" key="4">
    <source>
        <dbReference type="ARBA" id="ARBA00023212"/>
    </source>
</evidence>
<evidence type="ECO:0000313" key="6">
    <source>
        <dbReference type="Proteomes" id="UP000494040"/>
    </source>
</evidence>
<evidence type="ECO:0008006" key="7">
    <source>
        <dbReference type="Google" id="ProtNLM"/>
    </source>
</evidence>
<dbReference type="GO" id="GO:0031021">
    <property type="term" value="C:interphase microtubule organizing center"/>
    <property type="evidence" value="ECO:0007669"/>
    <property type="project" value="TreeGrafter"/>
</dbReference>
<accession>A0A8I6RJI2</accession>
<dbReference type="GO" id="GO:0005819">
    <property type="term" value="C:spindle"/>
    <property type="evidence" value="ECO:0007669"/>
    <property type="project" value="TreeGrafter"/>
</dbReference>
<dbReference type="OrthoDB" id="48571at2759"/>
<dbReference type="KEGG" id="clec:106664792"/>
<dbReference type="Pfam" id="PF12554">
    <property type="entry name" value="MOZART1"/>
    <property type="match status" value="1"/>
</dbReference>
<evidence type="ECO:0000313" key="5">
    <source>
        <dbReference type="EnsemblMetazoa" id="XP_014246271.1"/>
    </source>
</evidence>
<keyword evidence="3" id="KW-0963">Cytoplasm</keyword>
<dbReference type="GO" id="GO:0051415">
    <property type="term" value="P:microtubule nucleation by interphase microtubule organizing center"/>
    <property type="evidence" value="ECO:0007669"/>
    <property type="project" value="TreeGrafter"/>
</dbReference>
<dbReference type="GeneID" id="106664792"/>
<keyword evidence="4" id="KW-0206">Cytoskeleton</keyword>
<dbReference type="InterPro" id="IPR022214">
    <property type="entry name" value="MZT1"/>
</dbReference>
<evidence type="ECO:0000256" key="2">
    <source>
        <dbReference type="ARBA" id="ARBA00011015"/>
    </source>
</evidence>
<dbReference type="PANTHER" id="PTHR28520">
    <property type="entry name" value="MITOTIC-SPINDLE ORGANIZING PROTEIN 1"/>
    <property type="match status" value="1"/>
</dbReference>
<protein>
    <recommendedName>
        <fullName evidence="7">Mitotic-spindle organizing protein 1</fullName>
    </recommendedName>
</protein>